<evidence type="ECO:0000313" key="2">
    <source>
        <dbReference type="EMBL" id="KAK9419152.1"/>
    </source>
</evidence>
<evidence type="ECO:0008006" key="4">
    <source>
        <dbReference type="Google" id="ProtNLM"/>
    </source>
</evidence>
<dbReference type="Proteomes" id="UP001408356">
    <property type="component" value="Unassembled WGS sequence"/>
</dbReference>
<name>A0ABR2UWU7_9PEZI</name>
<keyword evidence="3" id="KW-1185">Reference proteome</keyword>
<feature type="compositionally biased region" description="Acidic residues" evidence="1">
    <location>
        <begin position="362"/>
        <end position="374"/>
    </location>
</feature>
<organism evidence="2 3">
    <name type="scientific">Seiridium unicorne</name>
    <dbReference type="NCBI Taxonomy" id="138068"/>
    <lineage>
        <taxon>Eukaryota</taxon>
        <taxon>Fungi</taxon>
        <taxon>Dikarya</taxon>
        <taxon>Ascomycota</taxon>
        <taxon>Pezizomycotina</taxon>
        <taxon>Sordariomycetes</taxon>
        <taxon>Xylariomycetidae</taxon>
        <taxon>Amphisphaeriales</taxon>
        <taxon>Sporocadaceae</taxon>
        <taxon>Seiridium</taxon>
    </lineage>
</organism>
<gene>
    <name evidence="2" type="ORF">SUNI508_01129</name>
</gene>
<comment type="caution">
    <text evidence="2">The sequence shown here is derived from an EMBL/GenBank/DDBJ whole genome shotgun (WGS) entry which is preliminary data.</text>
</comment>
<accession>A0ABR2UWU7</accession>
<reference evidence="2 3" key="1">
    <citation type="journal article" date="2024" name="J. Plant Pathol.">
        <title>Sequence and assembly of the genome of Seiridium unicorne, isolate CBS 538.82, causal agent of cypress canker disease.</title>
        <authorList>
            <person name="Scali E."/>
            <person name="Rocca G.D."/>
            <person name="Danti R."/>
            <person name="Garbelotto M."/>
            <person name="Barberini S."/>
            <person name="Baroncelli R."/>
            <person name="Emiliani G."/>
        </authorList>
    </citation>
    <scope>NUCLEOTIDE SEQUENCE [LARGE SCALE GENOMIC DNA]</scope>
    <source>
        <strain evidence="2 3">BM-138-508</strain>
    </source>
</reference>
<evidence type="ECO:0000256" key="1">
    <source>
        <dbReference type="SAM" id="MobiDB-lite"/>
    </source>
</evidence>
<protein>
    <recommendedName>
        <fullName evidence="4">Ubiquitin-like protease family profile domain-containing protein</fullName>
    </recommendedName>
</protein>
<dbReference type="EMBL" id="JARVKF010000330">
    <property type="protein sequence ID" value="KAK9419152.1"/>
    <property type="molecule type" value="Genomic_DNA"/>
</dbReference>
<evidence type="ECO:0000313" key="3">
    <source>
        <dbReference type="Proteomes" id="UP001408356"/>
    </source>
</evidence>
<feature type="region of interest" description="Disordered" evidence="1">
    <location>
        <begin position="354"/>
        <end position="389"/>
    </location>
</feature>
<proteinExistence type="predicted"/>
<sequence length="389" mass="44032">MPTYGAARIAIARPFHKNDEHSWSRNDKESKNSADVLAGDIELQVEAMNMCQYTRDQAVDPNMMSQAVWYEHHQLVNTKIVACPEADKGRAMAPRKGSAHLAQDLFISQITPTLLARRGVPRMILSEFFLEMRERPYTIWPVRTAGNHWIVIFMHIEETEDDDVTEKDREGHLDKYQDRVIRRVAIVDSRPRTAKSRRELVKDTLATVLDNGCIGVADNVVIQAIQVPQVDSSWQTGYVSYAIIRELMRRLRVLVSVGFGANPEFLWGDFEEDLNVNGWREAMGLACAMRAIQVGDYQPRLAIEIPGDKGLQREDLNVASGSYAWPGHQYDDPTEERWLEGHIELDLTAADSDEICHSGSELDSEIEDHDDDAFAEDRSSNSSDESESS</sequence>